<name>A0A482VHV9_ASBVE</name>
<accession>A0A482VHV9</accession>
<evidence type="ECO:0000313" key="2">
    <source>
        <dbReference type="Proteomes" id="UP000292052"/>
    </source>
</evidence>
<protein>
    <submittedName>
        <fullName evidence="1">Uncharacterized protein</fullName>
    </submittedName>
</protein>
<dbReference type="STRING" id="1661398.A0A482VHV9"/>
<dbReference type="PANTHER" id="PTHR47326:SF1">
    <property type="entry name" value="HTH PSQ-TYPE DOMAIN-CONTAINING PROTEIN"/>
    <property type="match status" value="1"/>
</dbReference>
<dbReference type="InterPro" id="IPR036397">
    <property type="entry name" value="RNaseH_sf"/>
</dbReference>
<dbReference type="AlphaFoldDB" id="A0A482VHV9"/>
<comment type="caution">
    <text evidence="1">The sequence shown here is derived from an EMBL/GenBank/DDBJ whole genome shotgun (WGS) entry which is preliminary data.</text>
</comment>
<evidence type="ECO:0000313" key="1">
    <source>
        <dbReference type="EMBL" id="RZC32365.1"/>
    </source>
</evidence>
<feature type="non-terminal residue" evidence="1">
    <location>
        <position position="103"/>
    </location>
</feature>
<dbReference type="PANTHER" id="PTHR47326">
    <property type="entry name" value="TRANSPOSABLE ELEMENT TC3 TRANSPOSASE-LIKE PROTEIN"/>
    <property type="match status" value="1"/>
</dbReference>
<reference evidence="1 2" key="1">
    <citation type="submission" date="2017-03" db="EMBL/GenBank/DDBJ databases">
        <title>Genome of the blue death feigning beetle - Asbolus verrucosus.</title>
        <authorList>
            <person name="Rider S.D."/>
        </authorList>
    </citation>
    <scope>NUCLEOTIDE SEQUENCE [LARGE SCALE GENOMIC DNA]</scope>
    <source>
        <strain evidence="1">Butters</strain>
        <tissue evidence="1">Head and leg muscle</tissue>
    </source>
</reference>
<dbReference type="Gene3D" id="3.30.420.10">
    <property type="entry name" value="Ribonuclease H-like superfamily/Ribonuclease H"/>
    <property type="match status" value="1"/>
</dbReference>
<proteinExistence type="predicted"/>
<organism evidence="1 2">
    <name type="scientific">Asbolus verrucosus</name>
    <name type="common">Desert ironclad beetle</name>
    <dbReference type="NCBI Taxonomy" id="1661398"/>
    <lineage>
        <taxon>Eukaryota</taxon>
        <taxon>Metazoa</taxon>
        <taxon>Ecdysozoa</taxon>
        <taxon>Arthropoda</taxon>
        <taxon>Hexapoda</taxon>
        <taxon>Insecta</taxon>
        <taxon>Pterygota</taxon>
        <taxon>Neoptera</taxon>
        <taxon>Endopterygota</taxon>
        <taxon>Coleoptera</taxon>
        <taxon>Polyphaga</taxon>
        <taxon>Cucujiformia</taxon>
        <taxon>Tenebrionidae</taxon>
        <taxon>Pimeliinae</taxon>
        <taxon>Asbolus</taxon>
    </lineage>
</organism>
<dbReference type="OrthoDB" id="6759184at2759"/>
<dbReference type="GO" id="GO:0003676">
    <property type="term" value="F:nucleic acid binding"/>
    <property type="evidence" value="ECO:0007669"/>
    <property type="project" value="InterPro"/>
</dbReference>
<dbReference type="Proteomes" id="UP000292052">
    <property type="component" value="Unassembled WGS sequence"/>
</dbReference>
<keyword evidence="2" id="KW-1185">Reference proteome</keyword>
<gene>
    <name evidence="1" type="ORF">BDFB_007820</name>
</gene>
<dbReference type="EMBL" id="QDEB01097834">
    <property type="protein sequence ID" value="RZC32365.1"/>
    <property type="molecule type" value="Genomic_DNA"/>
</dbReference>
<sequence length="103" mass="12457">MLNIVETPKILVQQLALNHNMSRGSIQKIMKREKYHPYKIHLLQELSEDDFDRRIEFCETMMHRINQDGNFINRVLFSDESTFCLNGHVNRHNCRYWSDRNPH</sequence>